<evidence type="ECO:0000256" key="1">
    <source>
        <dbReference type="SAM" id="MobiDB-lite"/>
    </source>
</evidence>
<feature type="compositionally biased region" description="Low complexity" evidence="1">
    <location>
        <begin position="53"/>
        <end position="70"/>
    </location>
</feature>
<protein>
    <submittedName>
        <fullName evidence="3">Uncharacterized protein</fullName>
    </submittedName>
</protein>
<keyword evidence="4" id="KW-1185">Reference proteome</keyword>
<organism evidence="3 4">
    <name type="scientific">Euzebya pacifica</name>
    <dbReference type="NCBI Taxonomy" id="1608957"/>
    <lineage>
        <taxon>Bacteria</taxon>
        <taxon>Bacillati</taxon>
        <taxon>Actinomycetota</taxon>
        <taxon>Nitriliruptoria</taxon>
        <taxon>Euzebyales</taxon>
    </lineage>
</organism>
<accession>A0A346XT36</accession>
<name>A0A346XT36_9ACTN</name>
<keyword evidence="2" id="KW-1133">Transmembrane helix</keyword>
<dbReference type="RefSeq" id="WP_114590198.1">
    <property type="nucleotide sequence ID" value="NZ_CP031165.1"/>
</dbReference>
<dbReference type="InterPro" id="IPR028994">
    <property type="entry name" value="Integrin_alpha_N"/>
</dbReference>
<dbReference type="SUPFAM" id="SSF69318">
    <property type="entry name" value="Integrin alpha N-terminal domain"/>
    <property type="match status" value="1"/>
</dbReference>
<dbReference type="Proteomes" id="UP000264006">
    <property type="component" value="Chromosome"/>
</dbReference>
<gene>
    <name evidence="3" type="ORF">DVS28_a0682</name>
</gene>
<dbReference type="OrthoDB" id="344301at2"/>
<keyword evidence="2" id="KW-0472">Membrane</keyword>
<evidence type="ECO:0000256" key="2">
    <source>
        <dbReference type="SAM" id="Phobius"/>
    </source>
</evidence>
<reference evidence="3 4" key="1">
    <citation type="submission" date="2018-09" db="EMBL/GenBank/DDBJ databases">
        <title>Complete genome sequence of Euzebya sp. DY32-46 isolated from seawater of Pacific Ocean.</title>
        <authorList>
            <person name="Xu L."/>
            <person name="Wu Y.-H."/>
            <person name="Xu X.-W."/>
        </authorList>
    </citation>
    <scope>NUCLEOTIDE SEQUENCE [LARGE SCALE GENOMIC DNA]</scope>
    <source>
        <strain evidence="3 4">DY32-46</strain>
    </source>
</reference>
<keyword evidence="2" id="KW-0812">Transmembrane</keyword>
<dbReference type="EMBL" id="CP031165">
    <property type="protein sequence ID" value="AXV05383.1"/>
    <property type="molecule type" value="Genomic_DNA"/>
</dbReference>
<feature type="transmembrane region" description="Helical" evidence="2">
    <location>
        <begin position="12"/>
        <end position="33"/>
    </location>
</feature>
<dbReference type="KEGG" id="euz:DVS28_a0682"/>
<proteinExistence type="predicted"/>
<dbReference type="AlphaFoldDB" id="A0A346XT36"/>
<feature type="region of interest" description="Disordered" evidence="1">
    <location>
        <begin position="53"/>
        <end position="117"/>
    </location>
</feature>
<sequence length="287" mass="28793">MANERPTDPRVVGVITGVAVVVLVLVVVGLVTAGNDGDQIAIDGQLTATPVTSATEATDAPTTEASTAPTAPEPGEESETSSGTDPAATDEPSGDDGSSTGAPADPTDGSGEPTDGDAAAFVESLTAGEIDSSDVVLADLDADGRNEVVVAGLLGGRSRIDVARWNGTTYVLADSGEGGSAEAIESVRVTDVNGTPETVEVVVRQTSGGQGESITLWSLVDGEVVPLRAAGGCWDGSNTYGIVGAEVSGGRITATCDGSPDPIVAWPSDVYEWAPEDGVFLYVETLG</sequence>
<evidence type="ECO:0000313" key="3">
    <source>
        <dbReference type="EMBL" id="AXV05383.1"/>
    </source>
</evidence>
<evidence type="ECO:0000313" key="4">
    <source>
        <dbReference type="Proteomes" id="UP000264006"/>
    </source>
</evidence>